<dbReference type="GO" id="GO:0003677">
    <property type="term" value="F:DNA binding"/>
    <property type="evidence" value="ECO:0007669"/>
    <property type="project" value="InterPro"/>
</dbReference>
<dbReference type="AlphaFoldDB" id="A0A223P3I6"/>
<keyword evidence="3" id="KW-0255">Endonuclease</keyword>
<dbReference type="Gene3D" id="2.40.330.10">
    <property type="entry name" value="DNA-binding pseudobarrel domain"/>
    <property type="match status" value="1"/>
</dbReference>
<dbReference type="InterPro" id="IPR011335">
    <property type="entry name" value="Restrct_endonuc-II-like"/>
</dbReference>
<dbReference type="Pfam" id="PF09019">
    <property type="entry name" value="EcoRII-C"/>
    <property type="match status" value="1"/>
</dbReference>
<evidence type="ECO:0000313" key="4">
    <source>
        <dbReference type="Proteomes" id="UP000215002"/>
    </source>
</evidence>
<evidence type="ECO:0000259" key="2">
    <source>
        <dbReference type="Pfam" id="PF09217"/>
    </source>
</evidence>
<dbReference type="InterPro" id="IPR015300">
    <property type="entry name" value="DNA-bd_pseudobarrel_sf"/>
</dbReference>
<dbReference type="OrthoDB" id="9797574at2"/>
<protein>
    <submittedName>
        <fullName evidence="3">Restriction endonuclease</fullName>
    </submittedName>
</protein>
<evidence type="ECO:0000313" key="3">
    <source>
        <dbReference type="EMBL" id="ASU36534.1"/>
    </source>
</evidence>
<dbReference type="InterPro" id="IPR023372">
    <property type="entry name" value="Rest_endonuc_II_EcoRII_N"/>
</dbReference>
<sequence>MNSIAEQAILSVQKSLKSFCKFISANDAGGTGAHQSGFYIPKNSFSLLFETAGVKGSNKDRFVTIRWQNEFETTSRFIYYGTGTRNEYRLTRFGKGFPFLGEDNVGDLLIISQINVGYYEGFVLTLDDDIENFFTVFNISSNETNKLIEKTESFNAEDSLLECFLSYNKSFITDFPSTNSLSKNARDCYNISYKITDNNIKSEPDKYLLKWLDTEYQLFKSIEFKVYSEKIKTPFKSVEELVEIANTILNRRKSRAGKSLELHLAEVFNKFELLYDPQVITEDNKKPDFIFPGGKYYHDSNYDSQKLIFLASKTTCKDRWRQIINEANRIEIKHLFTLQQGISKNQLNEMYKEGVRLVVPKPYIGSFPEEYQPKILSLENFINFTSIKQT</sequence>
<dbReference type="Gene3D" id="3.40.91.80">
    <property type="match status" value="1"/>
</dbReference>
<dbReference type="Proteomes" id="UP000215002">
    <property type="component" value="Chromosome"/>
</dbReference>
<organism evidence="3 4">
    <name type="scientific">Mucilaginibacter xinganensis</name>
    <dbReference type="NCBI Taxonomy" id="1234841"/>
    <lineage>
        <taxon>Bacteria</taxon>
        <taxon>Pseudomonadati</taxon>
        <taxon>Bacteroidota</taxon>
        <taxon>Sphingobacteriia</taxon>
        <taxon>Sphingobacteriales</taxon>
        <taxon>Sphingobacteriaceae</taxon>
        <taxon>Mucilaginibacter</taxon>
    </lineage>
</organism>
<dbReference type="EMBL" id="CP022743">
    <property type="protein sequence ID" value="ASU36534.1"/>
    <property type="molecule type" value="Genomic_DNA"/>
</dbReference>
<proteinExistence type="predicted"/>
<feature type="domain" description="Restriction endonuclease type II EcoRII N-terminal" evidence="2">
    <location>
        <begin position="14"/>
        <end position="115"/>
    </location>
</feature>
<dbReference type="InterPro" id="IPR038365">
    <property type="entry name" value="EcoRII_C_sf"/>
</dbReference>
<reference evidence="3" key="1">
    <citation type="submission" date="2017-08" db="EMBL/GenBank/DDBJ databases">
        <title>Complete genome sequence of Mucilaginibacter sp. strain BJC16-A31.</title>
        <authorList>
            <consortium name="Henan University of Science and Technology"/>
            <person name="You X."/>
        </authorList>
    </citation>
    <scope>NUCLEOTIDE SEQUENCE [LARGE SCALE GENOMIC DNA]</scope>
    <source>
        <strain evidence="3">BJC16-A31</strain>
    </source>
</reference>
<dbReference type="InterPro" id="IPR015109">
    <property type="entry name" value="Restrct_endonuc_II_EcoRII_C"/>
</dbReference>
<feature type="domain" description="Restriction endonuclease type II EcoRII C-terminal" evidence="1">
    <location>
        <begin position="219"/>
        <end position="382"/>
    </location>
</feature>
<name>A0A223P3I6_9SPHI</name>
<dbReference type="REBASE" id="215974">
    <property type="entry name" value="MspA31ORF4650P"/>
</dbReference>
<evidence type="ECO:0000259" key="1">
    <source>
        <dbReference type="Pfam" id="PF09019"/>
    </source>
</evidence>
<dbReference type="SUPFAM" id="SSF101936">
    <property type="entry name" value="DNA-binding pseudobarrel domain"/>
    <property type="match status" value="1"/>
</dbReference>
<dbReference type="Pfam" id="PF09217">
    <property type="entry name" value="EcoRII-N"/>
    <property type="match status" value="1"/>
</dbReference>
<gene>
    <name evidence="3" type="ORF">MuYL_4651</name>
</gene>
<keyword evidence="4" id="KW-1185">Reference proteome</keyword>
<dbReference type="GO" id="GO:0009036">
    <property type="term" value="F:type II site-specific deoxyribonuclease activity"/>
    <property type="evidence" value="ECO:0007669"/>
    <property type="project" value="InterPro"/>
</dbReference>
<dbReference type="SUPFAM" id="SSF52980">
    <property type="entry name" value="Restriction endonuclease-like"/>
    <property type="match status" value="1"/>
</dbReference>
<keyword evidence="3" id="KW-0540">Nuclease</keyword>
<dbReference type="RefSeq" id="WP_094572540.1">
    <property type="nucleotide sequence ID" value="NZ_CP022743.1"/>
</dbReference>
<dbReference type="KEGG" id="muc:MuYL_4651"/>
<keyword evidence="3" id="KW-0378">Hydrolase</keyword>
<dbReference type="GO" id="GO:0009307">
    <property type="term" value="P:DNA restriction-modification system"/>
    <property type="evidence" value="ECO:0007669"/>
    <property type="project" value="InterPro"/>
</dbReference>
<accession>A0A223P3I6</accession>